<dbReference type="RefSeq" id="WP_181758686.1">
    <property type="nucleotide sequence ID" value="NZ_BMCR01000002.1"/>
</dbReference>
<feature type="domain" description="Oxidoreductase molybdopterin-binding" evidence="1">
    <location>
        <begin position="71"/>
        <end position="148"/>
    </location>
</feature>
<dbReference type="EMBL" id="JACEON010000002">
    <property type="protein sequence ID" value="MBA4610487.1"/>
    <property type="molecule type" value="Genomic_DNA"/>
</dbReference>
<dbReference type="InterPro" id="IPR000572">
    <property type="entry name" value="OxRdtase_Mopterin-bd_dom"/>
</dbReference>
<gene>
    <name evidence="2" type="ORF">H1W37_02380</name>
</gene>
<keyword evidence="3" id="KW-1185">Reference proteome</keyword>
<evidence type="ECO:0000313" key="3">
    <source>
        <dbReference type="Proteomes" id="UP000559404"/>
    </source>
</evidence>
<reference evidence="2 3" key="1">
    <citation type="submission" date="2020-07" db="EMBL/GenBank/DDBJ databases">
        <authorList>
            <person name="Li M."/>
        </authorList>
    </citation>
    <scope>NUCLEOTIDE SEQUENCE [LARGE SCALE GENOMIC DNA]</scope>
    <source>
        <strain evidence="2 3">DSM 23284</strain>
    </source>
</reference>
<dbReference type="SUPFAM" id="SSF56524">
    <property type="entry name" value="Oxidoreductase molybdopterin-binding domain"/>
    <property type="match status" value="1"/>
</dbReference>
<accession>A0A838XKW0</accession>
<name>A0A838XKW0_9HYPH</name>
<sequence>MRTIVTGGVWRRFLAVFLMVLGVLAWSGLPAATASEPVVLTLLEETAAGEGAQVTFTASQLEALGLRRIETETPWSNGPVVFEGPLLRDVLARAGMQGATLKAVALNDYQVMIPVSDAADFDVILAIRADGKAIGVRERGPVRVIYPWSEQEALQAELYYARAIWQLRSISVLAGSPP</sequence>
<proteinExistence type="predicted"/>
<comment type="caution">
    <text evidence="2">The sequence shown here is derived from an EMBL/GenBank/DDBJ whole genome shotgun (WGS) entry which is preliminary data.</text>
</comment>
<dbReference type="Pfam" id="PF00174">
    <property type="entry name" value="Oxidored_molyb"/>
    <property type="match status" value="1"/>
</dbReference>
<dbReference type="Gene3D" id="3.90.420.10">
    <property type="entry name" value="Oxidoreductase, molybdopterin-binding domain"/>
    <property type="match status" value="1"/>
</dbReference>
<dbReference type="Proteomes" id="UP000559404">
    <property type="component" value="Unassembled WGS sequence"/>
</dbReference>
<evidence type="ECO:0000259" key="1">
    <source>
        <dbReference type="Pfam" id="PF00174"/>
    </source>
</evidence>
<dbReference type="AlphaFoldDB" id="A0A838XKW0"/>
<dbReference type="InterPro" id="IPR036374">
    <property type="entry name" value="OxRdtase_Mopterin-bd_sf"/>
</dbReference>
<organism evidence="2 3">
    <name type="scientific">Stappia taiwanensis</name>
    <dbReference type="NCBI Taxonomy" id="992267"/>
    <lineage>
        <taxon>Bacteria</taxon>
        <taxon>Pseudomonadati</taxon>
        <taxon>Pseudomonadota</taxon>
        <taxon>Alphaproteobacteria</taxon>
        <taxon>Hyphomicrobiales</taxon>
        <taxon>Stappiaceae</taxon>
        <taxon>Stappia</taxon>
    </lineage>
</organism>
<protein>
    <submittedName>
        <fullName evidence="2">Molybdopterin-dependent oxidoreductase</fullName>
    </submittedName>
</protein>
<reference evidence="2 3" key="2">
    <citation type="submission" date="2020-08" db="EMBL/GenBank/DDBJ databases">
        <title>Stappia taiwanensis sp. nov., isolated from a coastal thermal spring.</title>
        <authorList>
            <person name="Kampfer P."/>
        </authorList>
    </citation>
    <scope>NUCLEOTIDE SEQUENCE [LARGE SCALE GENOMIC DNA]</scope>
    <source>
        <strain evidence="2 3">DSM 23284</strain>
    </source>
</reference>
<evidence type="ECO:0000313" key="2">
    <source>
        <dbReference type="EMBL" id="MBA4610487.1"/>
    </source>
</evidence>